<dbReference type="STRING" id="44941.A0A397V107"/>
<feature type="compositionally biased region" description="Basic residues" evidence="1">
    <location>
        <begin position="25"/>
        <end position="34"/>
    </location>
</feature>
<gene>
    <name evidence="2" type="ORF">C2G38_2190748</name>
</gene>
<feature type="region of interest" description="Disordered" evidence="1">
    <location>
        <begin position="1"/>
        <end position="37"/>
    </location>
</feature>
<feature type="compositionally biased region" description="Low complexity" evidence="1">
    <location>
        <begin position="1"/>
        <end position="10"/>
    </location>
</feature>
<evidence type="ECO:0000313" key="3">
    <source>
        <dbReference type="Proteomes" id="UP000266673"/>
    </source>
</evidence>
<accession>A0A397V107</accession>
<sequence>MTTPSSSSASSEEHQKQLNHEHQNRFRNKNKKTTSHLSNDVSEDLEHLLNTEAPIVVVETSTIDSNFNSVPLEEHQKQLNHERQKHFRDKNKETASHESINVSDDFQYLFNTKDSTIVVKTSTGDSDSNSVILEEHQKQLNRERQKRFRNKNKETTSSKSINDFEDLNTEASTVVVETPTIDSNSNFEDDNIFKELQYLLHTEVPTVVVETPAINTDSDSDDLSPLLTTEVPIVLIEPPTINITNIQSNPSSRRDKTKCHDIGRMDQTCRYCNAKFWMIEKNQNSGYAAPKFSLCCTNGKVQLPPLLEPHPIY</sequence>
<dbReference type="AlphaFoldDB" id="A0A397V107"/>
<comment type="caution">
    <text evidence="2">The sequence shown here is derived from an EMBL/GenBank/DDBJ whole genome shotgun (WGS) entry which is preliminary data.</text>
</comment>
<feature type="region of interest" description="Disordered" evidence="1">
    <location>
        <begin position="75"/>
        <end position="96"/>
    </location>
</feature>
<reference evidence="2 3" key="1">
    <citation type="submission" date="2018-06" db="EMBL/GenBank/DDBJ databases">
        <title>Comparative genomics reveals the genomic features of Rhizophagus irregularis, R. cerebriforme, R. diaphanum and Gigaspora rosea, and their symbiotic lifestyle signature.</title>
        <authorList>
            <person name="Morin E."/>
            <person name="San Clemente H."/>
            <person name="Chen E.C.H."/>
            <person name="De La Providencia I."/>
            <person name="Hainaut M."/>
            <person name="Kuo A."/>
            <person name="Kohler A."/>
            <person name="Murat C."/>
            <person name="Tang N."/>
            <person name="Roy S."/>
            <person name="Loubradou J."/>
            <person name="Henrissat B."/>
            <person name="Grigoriev I.V."/>
            <person name="Corradi N."/>
            <person name="Roux C."/>
            <person name="Martin F.M."/>
        </authorList>
    </citation>
    <scope>NUCLEOTIDE SEQUENCE [LARGE SCALE GENOMIC DNA]</scope>
    <source>
        <strain evidence="2 3">DAOM 194757</strain>
    </source>
</reference>
<keyword evidence="3" id="KW-1185">Reference proteome</keyword>
<dbReference type="OrthoDB" id="2443049at2759"/>
<protein>
    <submittedName>
        <fullName evidence="2">Uncharacterized protein</fullName>
    </submittedName>
</protein>
<evidence type="ECO:0000313" key="2">
    <source>
        <dbReference type="EMBL" id="RIB16160.1"/>
    </source>
</evidence>
<name>A0A397V107_9GLOM</name>
<feature type="compositionally biased region" description="Basic and acidic residues" evidence="1">
    <location>
        <begin position="11"/>
        <end position="24"/>
    </location>
</feature>
<organism evidence="2 3">
    <name type="scientific">Gigaspora rosea</name>
    <dbReference type="NCBI Taxonomy" id="44941"/>
    <lineage>
        <taxon>Eukaryota</taxon>
        <taxon>Fungi</taxon>
        <taxon>Fungi incertae sedis</taxon>
        <taxon>Mucoromycota</taxon>
        <taxon>Glomeromycotina</taxon>
        <taxon>Glomeromycetes</taxon>
        <taxon>Diversisporales</taxon>
        <taxon>Gigasporaceae</taxon>
        <taxon>Gigaspora</taxon>
    </lineage>
</organism>
<feature type="region of interest" description="Disordered" evidence="1">
    <location>
        <begin position="137"/>
        <end position="162"/>
    </location>
</feature>
<dbReference type="EMBL" id="QKWP01000697">
    <property type="protein sequence ID" value="RIB16160.1"/>
    <property type="molecule type" value="Genomic_DNA"/>
</dbReference>
<evidence type="ECO:0000256" key="1">
    <source>
        <dbReference type="SAM" id="MobiDB-lite"/>
    </source>
</evidence>
<dbReference type="Proteomes" id="UP000266673">
    <property type="component" value="Unassembled WGS sequence"/>
</dbReference>
<proteinExistence type="predicted"/>